<accession>A0A1D1VJQ0</accession>
<evidence type="ECO:0000313" key="2">
    <source>
        <dbReference type="Proteomes" id="UP000186922"/>
    </source>
</evidence>
<comment type="caution">
    <text evidence="1">The sequence shown here is derived from an EMBL/GenBank/DDBJ whole genome shotgun (WGS) entry which is preliminary data.</text>
</comment>
<organism evidence="1 2">
    <name type="scientific">Ramazzottius varieornatus</name>
    <name type="common">Water bear</name>
    <name type="synonym">Tardigrade</name>
    <dbReference type="NCBI Taxonomy" id="947166"/>
    <lineage>
        <taxon>Eukaryota</taxon>
        <taxon>Metazoa</taxon>
        <taxon>Ecdysozoa</taxon>
        <taxon>Tardigrada</taxon>
        <taxon>Eutardigrada</taxon>
        <taxon>Parachela</taxon>
        <taxon>Hypsibioidea</taxon>
        <taxon>Ramazzottiidae</taxon>
        <taxon>Ramazzottius</taxon>
    </lineage>
</organism>
<name>A0A1D1VJQ0_RAMVA</name>
<protein>
    <recommendedName>
        <fullName evidence="3">Reverse transcriptase domain-containing protein</fullName>
    </recommendedName>
</protein>
<reference evidence="1 2" key="1">
    <citation type="journal article" date="2016" name="Nat. Commun.">
        <title>Extremotolerant tardigrade genome and improved radiotolerance of human cultured cells by tardigrade-unique protein.</title>
        <authorList>
            <person name="Hashimoto T."/>
            <person name="Horikawa D.D."/>
            <person name="Saito Y."/>
            <person name="Kuwahara H."/>
            <person name="Kozuka-Hata H."/>
            <person name="Shin-I T."/>
            <person name="Minakuchi Y."/>
            <person name="Ohishi K."/>
            <person name="Motoyama A."/>
            <person name="Aizu T."/>
            <person name="Enomoto A."/>
            <person name="Kondo K."/>
            <person name="Tanaka S."/>
            <person name="Hara Y."/>
            <person name="Koshikawa S."/>
            <person name="Sagara H."/>
            <person name="Miura T."/>
            <person name="Yokobori S."/>
            <person name="Miyagawa K."/>
            <person name="Suzuki Y."/>
            <person name="Kubo T."/>
            <person name="Oyama M."/>
            <person name="Kohara Y."/>
            <person name="Fujiyama A."/>
            <person name="Arakawa K."/>
            <person name="Katayama T."/>
            <person name="Toyoda A."/>
            <person name="Kunieda T."/>
        </authorList>
    </citation>
    <scope>NUCLEOTIDE SEQUENCE [LARGE SCALE GENOMIC DNA]</scope>
    <source>
        <strain evidence="1 2">YOKOZUNA-1</strain>
    </source>
</reference>
<dbReference type="OrthoDB" id="2016582at2759"/>
<evidence type="ECO:0008006" key="3">
    <source>
        <dbReference type="Google" id="ProtNLM"/>
    </source>
</evidence>
<dbReference type="Proteomes" id="UP000186922">
    <property type="component" value="Unassembled WGS sequence"/>
</dbReference>
<sequence length="383" mass="42155">MFHRIPKAARKLAAQSLTDRTPKVVELNTDLVWRELILFALTGLKKPEPQKGKKQNLTSTVKETLSRPKMVVGSAEKAKKGKNDSTDATLKKIVEGKLNDADIRGALRVLSSEDILIYGQHILASARGVQLAYLFGPMLFCLAIEALTKKLTSPFNLWYWDDGTIGGDCSKVLADLCTVISEGMRIGLELNPSKCELFLQGGTSGERERIRRAFSLVCPGIIFPSRAELTLLEAPLLQEVLEPAIEEKRERIALPAFMASIHSVQALVLSIYPENDLDSVVNGGLDHWPLLTSAELPVPALRRQQRVRDLPMVTEEFGSPIDQSDMTSRARLMAVSTKTFGTWLRALPASSLGNLLDDNTLRISVGLRLGSRLCQPTCAAVEK</sequence>
<evidence type="ECO:0000313" key="1">
    <source>
        <dbReference type="EMBL" id="GAU99967.1"/>
    </source>
</evidence>
<dbReference type="AlphaFoldDB" id="A0A1D1VJQ0"/>
<keyword evidence="2" id="KW-1185">Reference proteome</keyword>
<dbReference type="EMBL" id="BDGG01000005">
    <property type="protein sequence ID" value="GAU99967.1"/>
    <property type="molecule type" value="Genomic_DNA"/>
</dbReference>
<proteinExistence type="predicted"/>
<gene>
    <name evidence="1" type="primary">RvY_10896-1</name>
    <name evidence="1" type="synonym">RvY_10896.1</name>
    <name evidence="1" type="ORF">RvY_10896</name>
</gene>